<keyword evidence="2" id="KW-1185">Reference proteome</keyword>
<accession>A0ABU3FE56</accession>
<evidence type="ECO:0000313" key="2">
    <source>
        <dbReference type="Proteomes" id="UP001269061"/>
    </source>
</evidence>
<evidence type="ECO:0000313" key="1">
    <source>
        <dbReference type="EMBL" id="MDT2769328.1"/>
    </source>
</evidence>
<dbReference type="EMBL" id="JARQAZ010000001">
    <property type="protein sequence ID" value="MDT2769328.1"/>
    <property type="molecule type" value="Genomic_DNA"/>
</dbReference>
<reference evidence="1 2" key="1">
    <citation type="submission" date="2023-03" db="EMBL/GenBank/DDBJ databases">
        <authorList>
            <person name="Shen W."/>
            <person name="Cai J."/>
        </authorList>
    </citation>
    <scope>NUCLEOTIDE SEQUENCE [LARGE SCALE GENOMIC DNA]</scope>
    <source>
        <strain evidence="1 2">Y59</strain>
    </source>
</reference>
<sequence>MLAEISEEMIAPCGVNCIVCSAYLRNKNSCAGCRASNELITRKSCRDCLKKRCALNKGLQWCFQCSKFPCSKIKDLNKRYINNYNVNLVQNGVDASKDMAVFLQVQKLKFTCKKCGGIIDQQHKRCSDCGYIFD</sequence>
<proteinExistence type="predicted"/>
<protein>
    <submittedName>
        <fullName evidence="1">DUF3795 domain-containing protein</fullName>
    </submittedName>
</protein>
<dbReference type="Proteomes" id="UP001269061">
    <property type="component" value="Unassembled WGS sequence"/>
</dbReference>
<organism evidence="1 2">
    <name type="scientific">Enterococcus pseudoavium</name>
    <dbReference type="NCBI Taxonomy" id="44007"/>
    <lineage>
        <taxon>Bacteria</taxon>
        <taxon>Bacillati</taxon>
        <taxon>Bacillota</taxon>
        <taxon>Bacilli</taxon>
        <taxon>Lactobacillales</taxon>
        <taxon>Enterococcaceae</taxon>
        <taxon>Enterococcus</taxon>
    </lineage>
</organism>
<dbReference type="Pfam" id="PF12675">
    <property type="entry name" value="DUF3795"/>
    <property type="match status" value="1"/>
</dbReference>
<comment type="caution">
    <text evidence="1">The sequence shown here is derived from an EMBL/GenBank/DDBJ whole genome shotgun (WGS) entry which is preliminary data.</text>
</comment>
<gene>
    <name evidence="1" type="ORF">P7H46_00590</name>
</gene>
<dbReference type="RefSeq" id="WP_311815122.1">
    <property type="nucleotide sequence ID" value="NZ_JARQAV010000004.1"/>
</dbReference>
<name>A0ABU3FE56_9ENTE</name>
<dbReference type="InterPro" id="IPR024227">
    <property type="entry name" value="DUF3795"/>
</dbReference>